<dbReference type="Gene3D" id="3.40.50.720">
    <property type="entry name" value="NAD(P)-binding Rossmann-like Domain"/>
    <property type="match status" value="1"/>
</dbReference>
<dbReference type="RefSeq" id="WP_161814168.1">
    <property type="nucleotide sequence ID" value="NZ_BLJN01000004.1"/>
</dbReference>
<dbReference type="NCBIfam" id="NF005559">
    <property type="entry name" value="PRK07231.1"/>
    <property type="match status" value="1"/>
</dbReference>
<dbReference type="PANTHER" id="PTHR42760:SF135">
    <property type="entry name" value="BLL7886 PROTEIN"/>
    <property type="match status" value="1"/>
</dbReference>
<dbReference type="InterPro" id="IPR002347">
    <property type="entry name" value="SDR_fam"/>
</dbReference>
<dbReference type="PRINTS" id="PR00081">
    <property type="entry name" value="GDHRDH"/>
</dbReference>
<organism evidence="2 3">
    <name type="scientific">Steroidobacter agaridevorans</name>
    <dbReference type="NCBI Taxonomy" id="2695856"/>
    <lineage>
        <taxon>Bacteria</taxon>
        <taxon>Pseudomonadati</taxon>
        <taxon>Pseudomonadota</taxon>
        <taxon>Gammaproteobacteria</taxon>
        <taxon>Steroidobacterales</taxon>
        <taxon>Steroidobacteraceae</taxon>
        <taxon>Steroidobacter</taxon>
    </lineage>
</organism>
<dbReference type="InterPro" id="IPR020904">
    <property type="entry name" value="Sc_DH/Rdtase_CS"/>
</dbReference>
<dbReference type="InterPro" id="IPR036291">
    <property type="entry name" value="NAD(P)-bd_dom_sf"/>
</dbReference>
<keyword evidence="3" id="KW-1185">Reference proteome</keyword>
<protein>
    <submittedName>
        <fullName evidence="2">3-oxoacyl-ACP reductase</fullName>
    </submittedName>
</protein>
<evidence type="ECO:0000313" key="2">
    <source>
        <dbReference type="EMBL" id="GFE82530.1"/>
    </source>
</evidence>
<sequence length="248" mass="25936">MADLTGKTALVTGASSGLGAHFAKVLAGAGAEVILAARRESAALEVRQAIATAGGQARTLCLDVTDSASIRDLGDAIADVGILINNAGVVRNAPALQQSEADWDAVLDTNLKGMFLLSQAVARHMRERRRGGNIINIASILGLRQAGGVLPYAVSKAGVVQLTKVLALELARFDIRVNALAPGYIDTDLNRDFWYTDAGKALIQRIPQRRLGTLDELTAPLLMLASDAASYITGTVLNVDGGHLVSGL</sequence>
<comment type="caution">
    <text evidence="2">The sequence shown here is derived from an EMBL/GenBank/DDBJ whole genome shotgun (WGS) entry which is preliminary data.</text>
</comment>
<evidence type="ECO:0000313" key="3">
    <source>
        <dbReference type="Proteomes" id="UP000445000"/>
    </source>
</evidence>
<gene>
    <name evidence="2" type="ORF">GCM10011487_45300</name>
</gene>
<accession>A0A829YH40</accession>
<dbReference type="GO" id="GO:0016616">
    <property type="term" value="F:oxidoreductase activity, acting on the CH-OH group of donors, NAD or NADP as acceptor"/>
    <property type="evidence" value="ECO:0007669"/>
    <property type="project" value="TreeGrafter"/>
</dbReference>
<reference evidence="3" key="1">
    <citation type="submission" date="2020-01" db="EMBL/GenBank/DDBJ databases">
        <title>'Steroidobacter agaridevorans' sp. nov., agar-degrading bacteria isolated from rhizosphere soils.</title>
        <authorList>
            <person name="Ikenaga M."/>
            <person name="Kataoka M."/>
            <person name="Murouchi A."/>
            <person name="Katsuragi S."/>
            <person name="Sakai M."/>
        </authorList>
    </citation>
    <scope>NUCLEOTIDE SEQUENCE [LARGE SCALE GENOMIC DNA]</scope>
    <source>
        <strain evidence="3">YU21-B</strain>
    </source>
</reference>
<dbReference type="PANTHER" id="PTHR42760">
    <property type="entry name" value="SHORT-CHAIN DEHYDROGENASES/REDUCTASES FAMILY MEMBER"/>
    <property type="match status" value="1"/>
</dbReference>
<dbReference type="AlphaFoldDB" id="A0A829YH40"/>
<name>A0A829YH40_9GAMM</name>
<dbReference type="GO" id="GO:0030497">
    <property type="term" value="P:fatty acid elongation"/>
    <property type="evidence" value="ECO:0007669"/>
    <property type="project" value="TreeGrafter"/>
</dbReference>
<dbReference type="FunFam" id="3.40.50.720:FF:000084">
    <property type="entry name" value="Short-chain dehydrogenase reductase"/>
    <property type="match status" value="1"/>
</dbReference>
<dbReference type="PROSITE" id="PS00061">
    <property type="entry name" value="ADH_SHORT"/>
    <property type="match status" value="1"/>
</dbReference>
<dbReference type="EMBL" id="BLJN01000004">
    <property type="protein sequence ID" value="GFE82530.1"/>
    <property type="molecule type" value="Genomic_DNA"/>
</dbReference>
<dbReference type="Pfam" id="PF13561">
    <property type="entry name" value="adh_short_C2"/>
    <property type="match status" value="1"/>
</dbReference>
<dbReference type="SUPFAM" id="SSF51735">
    <property type="entry name" value="NAD(P)-binding Rossmann-fold domains"/>
    <property type="match status" value="1"/>
</dbReference>
<dbReference type="PRINTS" id="PR00080">
    <property type="entry name" value="SDRFAMILY"/>
</dbReference>
<comment type="similarity">
    <text evidence="1">Belongs to the short-chain dehydrogenases/reductases (SDR) family.</text>
</comment>
<proteinExistence type="inferred from homology"/>
<dbReference type="Proteomes" id="UP000445000">
    <property type="component" value="Unassembled WGS sequence"/>
</dbReference>
<evidence type="ECO:0000256" key="1">
    <source>
        <dbReference type="ARBA" id="ARBA00006484"/>
    </source>
</evidence>